<evidence type="ECO:0000313" key="2">
    <source>
        <dbReference type="Proteomes" id="UP000199045"/>
    </source>
</evidence>
<gene>
    <name evidence="1" type="ORF">SAMN04488121_102465</name>
</gene>
<reference evidence="1 2" key="1">
    <citation type="submission" date="2016-10" db="EMBL/GenBank/DDBJ databases">
        <authorList>
            <person name="de Groot N.N."/>
        </authorList>
    </citation>
    <scope>NUCLEOTIDE SEQUENCE [LARGE SCALE GENOMIC DNA]</scope>
    <source>
        <strain evidence="1 2">DSM 527</strain>
    </source>
</reference>
<name>A0A1G7MLR9_CHIFI</name>
<proteinExistence type="predicted"/>
<accession>A0A1G7MLR9</accession>
<organism evidence="1 2">
    <name type="scientific">Chitinophaga filiformis</name>
    <name type="common">Myxococcus filiformis</name>
    <name type="synonym">Flexibacter filiformis</name>
    <dbReference type="NCBI Taxonomy" id="104663"/>
    <lineage>
        <taxon>Bacteria</taxon>
        <taxon>Pseudomonadati</taxon>
        <taxon>Bacteroidota</taxon>
        <taxon>Chitinophagia</taxon>
        <taxon>Chitinophagales</taxon>
        <taxon>Chitinophagaceae</taxon>
        <taxon>Chitinophaga</taxon>
    </lineage>
</organism>
<protein>
    <submittedName>
        <fullName evidence="1">Uncharacterized protein</fullName>
    </submittedName>
</protein>
<dbReference type="AlphaFoldDB" id="A0A1G7MLR9"/>
<evidence type="ECO:0000313" key="1">
    <source>
        <dbReference type="EMBL" id="SDF62030.1"/>
    </source>
</evidence>
<dbReference type="Proteomes" id="UP000199045">
    <property type="component" value="Unassembled WGS sequence"/>
</dbReference>
<dbReference type="EMBL" id="FNBN01000002">
    <property type="protein sequence ID" value="SDF62030.1"/>
    <property type="molecule type" value="Genomic_DNA"/>
</dbReference>
<sequence length="68" mass="7738">MDQNQHELLLLIESAITTIENKRRKTTTEQDVYQKLLVAREKAKQTKGKKGLGILLEIVGDIFKCISP</sequence>
<dbReference type="STRING" id="104663.SAMN04488121_102465"/>